<keyword evidence="3" id="KW-1185">Reference proteome</keyword>
<organism evidence="2 3">
    <name type="scientific">Extremus antarcticus</name>
    <dbReference type="NCBI Taxonomy" id="702011"/>
    <lineage>
        <taxon>Eukaryota</taxon>
        <taxon>Fungi</taxon>
        <taxon>Dikarya</taxon>
        <taxon>Ascomycota</taxon>
        <taxon>Pezizomycotina</taxon>
        <taxon>Dothideomycetes</taxon>
        <taxon>Dothideomycetidae</taxon>
        <taxon>Mycosphaerellales</taxon>
        <taxon>Extremaceae</taxon>
        <taxon>Extremus</taxon>
    </lineage>
</organism>
<dbReference type="CDD" id="cd09917">
    <property type="entry name" value="F-box_SF"/>
    <property type="match status" value="1"/>
</dbReference>
<reference evidence="2" key="1">
    <citation type="submission" date="2023-04" db="EMBL/GenBank/DDBJ databases">
        <title>Black Yeasts Isolated from many extreme environments.</title>
        <authorList>
            <person name="Coleine C."/>
            <person name="Stajich J.E."/>
            <person name="Selbmann L."/>
        </authorList>
    </citation>
    <scope>NUCLEOTIDE SEQUENCE</scope>
    <source>
        <strain evidence="2">CCFEE 5312</strain>
    </source>
</reference>
<evidence type="ECO:0000313" key="2">
    <source>
        <dbReference type="EMBL" id="KAK3058600.1"/>
    </source>
</evidence>
<dbReference type="InterPro" id="IPR001810">
    <property type="entry name" value="F-box_dom"/>
</dbReference>
<dbReference type="SUPFAM" id="SSF81383">
    <property type="entry name" value="F-box domain"/>
    <property type="match status" value="1"/>
</dbReference>
<evidence type="ECO:0000259" key="1">
    <source>
        <dbReference type="PROSITE" id="PS50181"/>
    </source>
</evidence>
<accession>A0AAJ0GJ41</accession>
<gene>
    <name evidence="2" type="ORF">LTR09_000164</name>
</gene>
<dbReference type="InterPro" id="IPR036047">
    <property type="entry name" value="F-box-like_dom_sf"/>
</dbReference>
<name>A0AAJ0GJ41_9PEZI</name>
<sequence>MSRAKLATSTGQGGNHAIQDAHNFVLMMKTIATSGDDRTTTQAKLVQEYSDEVAKRGAEETILGTKNGRMALAYAAFKESPYMKQDEPVEAAWSGSGLRVEPIFDSGCQAEGCDNILRTLPRHVYNDGSVSSPRRSLSTLLGHRKSACCKSTSGYNGNRITVDEMKDSEWGTPMHPYCFALFQRLSLERSGRVDIDGLRELWYRQGDYGSRFEGLSNTFDCNFVNDQLYRCEPGTEYLVADPCHIKGLSALLGSCTTGEQADTISEMDQAQPSTSDPFASLPPELQLMILLQLGRVDVANIRLASRTFKQLPQAYFNHLVRTEMPWVWEIDDTRPGTIDWYKLWCALSAADGGSGLDEKEREWLELSPKYDWDRVMAYLSIPEAARYGLHTLGPEKQRPTYKDIASISEIMEQRRAAGKHLPKPTQIHGLRNRRRIYKDVLQILACISALDVEESG</sequence>
<dbReference type="Proteomes" id="UP001271007">
    <property type="component" value="Unassembled WGS sequence"/>
</dbReference>
<dbReference type="PROSITE" id="PS50181">
    <property type="entry name" value="FBOX"/>
    <property type="match status" value="1"/>
</dbReference>
<dbReference type="EMBL" id="JAWDJX010000001">
    <property type="protein sequence ID" value="KAK3058600.1"/>
    <property type="molecule type" value="Genomic_DNA"/>
</dbReference>
<dbReference type="Pfam" id="PF00646">
    <property type="entry name" value="F-box"/>
    <property type="match status" value="1"/>
</dbReference>
<feature type="domain" description="F-box" evidence="1">
    <location>
        <begin position="275"/>
        <end position="319"/>
    </location>
</feature>
<evidence type="ECO:0000313" key="3">
    <source>
        <dbReference type="Proteomes" id="UP001271007"/>
    </source>
</evidence>
<comment type="caution">
    <text evidence="2">The sequence shown here is derived from an EMBL/GenBank/DDBJ whole genome shotgun (WGS) entry which is preliminary data.</text>
</comment>
<protein>
    <recommendedName>
        <fullName evidence="1">F-box domain-containing protein</fullName>
    </recommendedName>
</protein>
<dbReference type="AlphaFoldDB" id="A0AAJ0GJ41"/>
<proteinExistence type="predicted"/>